<dbReference type="Proteomes" id="UP000613113">
    <property type="component" value="Unassembled WGS sequence"/>
</dbReference>
<dbReference type="Pfam" id="PF04138">
    <property type="entry name" value="GtrA_DPMS_TM"/>
    <property type="match status" value="1"/>
</dbReference>
<protein>
    <submittedName>
        <fullName evidence="8">GtrA family protein</fullName>
    </submittedName>
</protein>
<dbReference type="InterPro" id="IPR007267">
    <property type="entry name" value="GtrA_DPMS_TM"/>
</dbReference>
<dbReference type="PANTHER" id="PTHR38459:SF1">
    <property type="entry name" value="PROPHAGE BACTOPRENOL-LINKED GLUCOSE TRANSLOCASE HOMOLOG"/>
    <property type="match status" value="1"/>
</dbReference>
<accession>A0ABR6YMU2</accession>
<evidence type="ECO:0000256" key="1">
    <source>
        <dbReference type="ARBA" id="ARBA00004141"/>
    </source>
</evidence>
<feature type="transmembrane region" description="Helical" evidence="6">
    <location>
        <begin position="104"/>
        <end position="126"/>
    </location>
</feature>
<evidence type="ECO:0000256" key="6">
    <source>
        <dbReference type="SAM" id="Phobius"/>
    </source>
</evidence>
<reference evidence="8 9" key="1">
    <citation type="submission" date="2020-08" db="EMBL/GenBank/DDBJ databases">
        <title>Novel species isolated from subtropical streams in China.</title>
        <authorList>
            <person name="Lu H."/>
        </authorList>
    </citation>
    <scope>NUCLEOTIDE SEQUENCE [LARGE SCALE GENOMIC DNA]</scope>
    <source>
        <strain evidence="8 9">FT31W</strain>
    </source>
</reference>
<evidence type="ECO:0000313" key="8">
    <source>
        <dbReference type="EMBL" id="MBC3885212.1"/>
    </source>
</evidence>
<evidence type="ECO:0000256" key="2">
    <source>
        <dbReference type="ARBA" id="ARBA00009399"/>
    </source>
</evidence>
<comment type="similarity">
    <text evidence="2">Belongs to the GtrA family.</text>
</comment>
<evidence type="ECO:0000256" key="3">
    <source>
        <dbReference type="ARBA" id="ARBA00022692"/>
    </source>
</evidence>
<evidence type="ECO:0000259" key="7">
    <source>
        <dbReference type="Pfam" id="PF04138"/>
    </source>
</evidence>
<proteinExistence type="inferred from homology"/>
<evidence type="ECO:0000256" key="4">
    <source>
        <dbReference type="ARBA" id="ARBA00022989"/>
    </source>
</evidence>
<name>A0ABR6YMU2_9BURK</name>
<organism evidence="8 9">
    <name type="scientific">Undibacterium griseum</name>
    <dbReference type="NCBI Taxonomy" id="2762295"/>
    <lineage>
        <taxon>Bacteria</taxon>
        <taxon>Pseudomonadati</taxon>
        <taxon>Pseudomonadota</taxon>
        <taxon>Betaproteobacteria</taxon>
        <taxon>Burkholderiales</taxon>
        <taxon>Oxalobacteraceae</taxon>
        <taxon>Undibacterium</taxon>
    </lineage>
</organism>
<keyword evidence="5 6" id="KW-0472">Membrane</keyword>
<dbReference type="PANTHER" id="PTHR38459">
    <property type="entry name" value="PROPHAGE BACTOPRENOL-LINKED GLUCOSE TRANSLOCASE HOMOLOG"/>
    <property type="match status" value="1"/>
</dbReference>
<feature type="transmembrane region" description="Helical" evidence="6">
    <location>
        <begin position="72"/>
        <end position="92"/>
    </location>
</feature>
<evidence type="ECO:0000256" key="5">
    <source>
        <dbReference type="ARBA" id="ARBA00023136"/>
    </source>
</evidence>
<feature type="transmembrane region" description="Helical" evidence="6">
    <location>
        <begin position="7"/>
        <end position="28"/>
    </location>
</feature>
<sequence>MKSPYQLLWFLVAGSLGFCVDTGVLYLLKNAIGLYEARLVSFLCAVFSTWLINRTMTFQGSKSGLTVRKEFLVYLLLMVIGGGFNYGTYAFLVHTYRQIAEYPVLAVAAGSIAGMTINLLTSKYLLFRFHR</sequence>
<evidence type="ECO:0000313" key="9">
    <source>
        <dbReference type="Proteomes" id="UP000613113"/>
    </source>
</evidence>
<feature type="transmembrane region" description="Helical" evidence="6">
    <location>
        <begin position="34"/>
        <end position="52"/>
    </location>
</feature>
<dbReference type="EMBL" id="JACOGC010000003">
    <property type="protein sequence ID" value="MBC3885212.1"/>
    <property type="molecule type" value="Genomic_DNA"/>
</dbReference>
<keyword evidence="9" id="KW-1185">Reference proteome</keyword>
<dbReference type="InterPro" id="IPR051401">
    <property type="entry name" value="GtrA_CellWall_Glycosyl"/>
</dbReference>
<gene>
    <name evidence="8" type="ORF">H8K27_08745</name>
</gene>
<comment type="subcellular location">
    <subcellularLocation>
        <location evidence="1">Membrane</location>
        <topology evidence="1">Multi-pass membrane protein</topology>
    </subcellularLocation>
</comment>
<feature type="domain" description="GtrA/DPMS transmembrane" evidence="7">
    <location>
        <begin position="10"/>
        <end position="127"/>
    </location>
</feature>
<comment type="caution">
    <text evidence="8">The sequence shown here is derived from an EMBL/GenBank/DDBJ whole genome shotgun (WGS) entry which is preliminary data.</text>
</comment>
<keyword evidence="3 6" id="KW-0812">Transmembrane</keyword>
<keyword evidence="4 6" id="KW-1133">Transmembrane helix</keyword>